<evidence type="ECO:0000256" key="1">
    <source>
        <dbReference type="ARBA" id="ARBA00004123"/>
    </source>
</evidence>
<name>A0A2A2LS03_9BILA</name>
<keyword evidence="5" id="KW-0539">Nucleus</keyword>
<gene>
    <name evidence="9" type="ORF">WR25_14950</name>
</gene>
<comment type="subcellular location">
    <subcellularLocation>
        <location evidence="1">Nucleus</location>
    </subcellularLocation>
</comment>
<comment type="caution">
    <text evidence="9">The sequence shown here is derived from an EMBL/GenBank/DDBJ whole genome shotgun (WGS) entry which is preliminary data.</text>
</comment>
<evidence type="ECO:0000256" key="5">
    <source>
        <dbReference type="ARBA" id="ARBA00023242"/>
    </source>
</evidence>
<dbReference type="OrthoDB" id="5864140at2759"/>
<dbReference type="GO" id="GO:0016592">
    <property type="term" value="C:mediator complex"/>
    <property type="evidence" value="ECO:0007669"/>
    <property type="project" value="InterPro"/>
</dbReference>
<feature type="domain" description="aECM cysteine-cradle" evidence="8">
    <location>
        <begin position="199"/>
        <end position="245"/>
    </location>
</feature>
<dbReference type="InterPro" id="IPR055352">
    <property type="entry name" value="CCD_aECM"/>
</dbReference>
<feature type="chain" id="PRO_5013507854" description="aECM cysteine-cradle domain-containing protein" evidence="7">
    <location>
        <begin position="20"/>
        <end position="605"/>
    </location>
</feature>
<feature type="signal peptide" evidence="7">
    <location>
        <begin position="1"/>
        <end position="19"/>
    </location>
</feature>
<dbReference type="Pfam" id="PF23626">
    <property type="entry name" value="CCD_aECM"/>
    <property type="match status" value="1"/>
</dbReference>
<feature type="region of interest" description="Disordered" evidence="6">
    <location>
        <begin position="57"/>
        <end position="78"/>
    </location>
</feature>
<accession>A0A2A2LS03</accession>
<evidence type="ECO:0000256" key="4">
    <source>
        <dbReference type="ARBA" id="ARBA00023163"/>
    </source>
</evidence>
<keyword evidence="4" id="KW-0804">Transcription</keyword>
<evidence type="ECO:0000256" key="7">
    <source>
        <dbReference type="SAM" id="SignalP"/>
    </source>
</evidence>
<dbReference type="InterPro" id="IPR021627">
    <property type="entry name" value="Mediator_Med27"/>
</dbReference>
<dbReference type="Proteomes" id="UP000218231">
    <property type="component" value="Unassembled WGS sequence"/>
</dbReference>
<comment type="similarity">
    <text evidence="2">Belongs to the Mediator complex subunit 27 family.</text>
</comment>
<evidence type="ECO:0000259" key="8">
    <source>
        <dbReference type="Pfam" id="PF23626"/>
    </source>
</evidence>
<evidence type="ECO:0000313" key="9">
    <source>
        <dbReference type="EMBL" id="PAV88993.1"/>
    </source>
</evidence>
<organism evidence="9 10">
    <name type="scientific">Diploscapter pachys</name>
    <dbReference type="NCBI Taxonomy" id="2018661"/>
    <lineage>
        <taxon>Eukaryota</taxon>
        <taxon>Metazoa</taxon>
        <taxon>Ecdysozoa</taxon>
        <taxon>Nematoda</taxon>
        <taxon>Chromadorea</taxon>
        <taxon>Rhabditida</taxon>
        <taxon>Rhabditina</taxon>
        <taxon>Rhabditomorpha</taxon>
        <taxon>Rhabditoidea</taxon>
        <taxon>Rhabditidae</taxon>
        <taxon>Diploscapter</taxon>
    </lineage>
</organism>
<dbReference type="PANTHER" id="PTHR37435:SF4">
    <property type="entry name" value="GROUND-LIKE DOMAIN-CONTAINING PROTEIN"/>
    <property type="match status" value="1"/>
</dbReference>
<keyword evidence="3" id="KW-0805">Transcription regulation</keyword>
<evidence type="ECO:0000256" key="6">
    <source>
        <dbReference type="SAM" id="MobiDB-lite"/>
    </source>
</evidence>
<reference evidence="9 10" key="1">
    <citation type="journal article" date="2017" name="Curr. Biol.">
        <title>Genome architecture and evolution of a unichromosomal asexual nematode.</title>
        <authorList>
            <person name="Fradin H."/>
            <person name="Zegar C."/>
            <person name="Gutwein M."/>
            <person name="Lucas J."/>
            <person name="Kovtun M."/>
            <person name="Corcoran D."/>
            <person name="Baugh L.R."/>
            <person name="Kiontke K."/>
            <person name="Gunsalus K."/>
            <person name="Fitch D.H."/>
            <person name="Piano F."/>
        </authorList>
    </citation>
    <scope>NUCLEOTIDE SEQUENCE [LARGE SCALE GENOMIC DNA]</scope>
    <source>
        <strain evidence="9">PF1309</strain>
    </source>
</reference>
<dbReference type="Pfam" id="PF11571">
    <property type="entry name" value="Med27"/>
    <property type="match status" value="1"/>
</dbReference>
<dbReference type="STRING" id="2018661.A0A2A2LS03"/>
<evidence type="ECO:0000256" key="2">
    <source>
        <dbReference type="ARBA" id="ARBA00008048"/>
    </source>
</evidence>
<sequence>MVLLFCFYHLLLLIGTVNALRKVSIGLDQDIGDDAIGYKGYNDRQYYSMNNFDADNEQIVGDSPTNGEEDNDDNDHLSRSLQEDNWLDEFLSHTSTRAYPTHHRSKYYDRQHKKRKKRIKKIRIKRIRRKKKKKQKANKSHKYNRRVIDEIDEMKLEAEEERIPETPAFIEETTTERIVSLDPIYDRETGNGYSTEDLDRKCEETKSIGRTFGITNISNFAGSNCGLIQLYYPDISCSQIQQFVEIMSQHQATQQFYQILNICSNSMYAVRKLRGKVLNLHEKLLPTEERKLSIEKMSEEEKTKLAKEVDNMCKDLRDTYDNLESMSRQLPNEMPSLDSLIRLKNIYAIEHSQELTDNPTLMIENMVNSLNWNEANYQMYQYLAELGAIANRSTLSLLHRKRTSQMLPRPVQFTTKDSAVSCHQAHHAFESAYAHFKKEIQSKNIGLHTRELEKTPLSSLIEFKSHVSADKQIVFMLKFLFVISYGNIEQVIIIAPHEEWKYIEDGGQKRLDMRQQSRYEVYRRISNSANHAVANYVYNWSSGSPIFRWTQQSLHQIIIMCTKFKEIFDAKCRICRKTMKDFLPPTVILFELRNTKDVFIHETCK</sequence>
<dbReference type="EMBL" id="LIAE01006480">
    <property type="protein sequence ID" value="PAV88993.1"/>
    <property type="molecule type" value="Genomic_DNA"/>
</dbReference>
<keyword evidence="7" id="KW-0732">Signal</keyword>
<keyword evidence="10" id="KW-1185">Reference proteome</keyword>
<protein>
    <recommendedName>
        <fullName evidence="8">aECM cysteine-cradle domain-containing protein</fullName>
    </recommendedName>
</protein>
<evidence type="ECO:0000256" key="3">
    <source>
        <dbReference type="ARBA" id="ARBA00023015"/>
    </source>
</evidence>
<dbReference type="PANTHER" id="PTHR37435">
    <property type="entry name" value="PROTEIN CBG14344"/>
    <property type="match status" value="1"/>
</dbReference>
<dbReference type="AlphaFoldDB" id="A0A2A2LS03"/>
<evidence type="ECO:0000313" key="10">
    <source>
        <dbReference type="Proteomes" id="UP000218231"/>
    </source>
</evidence>
<dbReference type="EMBL" id="LIAE01006480">
    <property type="protein sequence ID" value="PAV88992.1"/>
    <property type="molecule type" value="Genomic_DNA"/>
</dbReference>
<proteinExistence type="inferred from homology"/>